<organism evidence="25 27">
    <name type="scientific">Helicobacter pullorum</name>
    <dbReference type="NCBI Taxonomy" id="35818"/>
    <lineage>
        <taxon>Bacteria</taxon>
        <taxon>Pseudomonadati</taxon>
        <taxon>Campylobacterota</taxon>
        <taxon>Epsilonproteobacteria</taxon>
        <taxon>Campylobacterales</taxon>
        <taxon>Helicobacteraceae</taxon>
        <taxon>Helicobacter</taxon>
    </lineage>
</organism>
<reference evidence="26 27" key="1">
    <citation type="submission" date="2014-06" db="EMBL/GenBank/DDBJ databases">
        <title>Helicobacter pullorum isolates in fresh chicken meat - phenotypic and genotypic features.</title>
        <authorList>
            <person name="Borges V."/>
            <person name="Santos A."/>
            <person name="Correia C.B."/>
            <person name="Saraiva M."/>
            <person name="Menard A."/>
            <person name="Vieira L."/>
            <person name="Sampaio D.A."/>
            <person name="Gomes J.P."/>
            <person name="Oleastro M."/>
        </authorList>
    </citation>
    <scope>NUCLEOTIDE SEQUENCE [LARGE SCALE GENOMIC DNA]</scope>
    <source>
        <strain evidence="25 27">229334/12</strain>
        <strain evidence="24 26">229336/12</strain>
    </source>
</reference>
<comment type="pathway">
    <text evidence="2">Energy metabolism; oxidative phosphorylation.</text>
</comment>
<dbReference type="GO" id="GO:0009055">
    <property type="term" value="F:electron transfer activity"/>
    <property type="evidence" value="ECO:0007669"/>
    <property type="project" value="InterPro"/>
</dbReference>
<dbReference type="Gene3D" id="6.10.280.130">
    <property type="match status" value="1"/>
</dbReference>
<dbReference type="Proteomes" id="UP000037800">
    <property type="component" value="Unassembled WGS sequence"/>
</dbReference>
<feature type="transmembrane region" description="Helical" evidence="22">
    <location>
        <begin position="62"/>
        <end position="80"/>
    </location>
</feature>
<evidence type="ECO:0000256" key="1">
    <source>
        <dbReference type="ARBA" id="ARBA00004533"/>
    </source>
</evidence>
<keyword evidence="18 22" id="KW-0472">Membrane</keyword>
<name>A0A0N0LPY0_9HELI</name>
<dbReference type="Proteomes" id="UP000037997">
    <property type="component" value="Unassembled WGS sequence"/>
</dbReference>
<evidence type="ECO:0000256" key="17">
    <source>
        <dbReference type="ARBA" id="ARBA00023065"/>
    </source>
</evidence>
<dbReference type="Pfam" id="PF14715">
    <property type="entry name" value="FixP_N"/>
    <property type="match status" value="1"/>
</dbReference>
<keyword evidence="13" id="KW-0249">Electron transport</keyword>
<evidence type="ECO:0000256" key="12">
    <source>
        <dbReference type="ARBA" id="ARBA00022781"/>
    </source>
</evidence>
<keyword evidence="9 22" id="KW-0812">Transmembrane</keyword>
<keyword evidence="16 21" id="KW-0408">Iron</keyword>
<evidence type="ECO:0000256" key="2">
    <source>
        <dbReference type="ARBA" id="ARBA00004673"/>
    </source>
</evidence>
<dbReference type="AlphaFoldDB" id="A0A0N0LPY0"/>
<dbReference type="Pfam" id="PF13442">
    <property type="entry name" value="Cytochrome_CBB3"/>
    <property type="match status" value="2"/>
</dbReference>
<evidence type="ECO:0000256" key="15">
    <source>
        <dbReference type="ARBA" id="ARBA00023002"/>
    </source>
</evidence>
<feature type="binding site" description="covalent" evidence="20">
    <location>
        <position position="229"/>
    </location>
    <ligand>
        <name>heme c</name>
        <dbReference type="ChEBI" id="CHEBI:61717"/>
        <label>2</label>
    </ligand>
</feature>
<dbReference type="EMBL" id="JNOC01000051">
    <property type="protein sequence ID" value="KPH55201.1"/>
    <property type="molecule type" value="Genomic_DNA"/>
</dbReference>
<keyword evidence="6" id="KW-0997">Cell inner membrane</keyword>
<dbReference type="GO" id="GO:1902600">
    <property type="term" value="P:proton transmembrane transport"/>
    <property type="evidence" value="ECO:0007669"/>
    <property type="project" value="UniProtKB-KW"/>
</dbReference>
<dbReference type="SUPFAM" id="SSF46626">
    <property type="entry name" value="Cytochrome c"/>
    <property type="match status" value="2"/>
</dbReference>
<comment type="subcellular location">
    <subcellularLocation>
        <location evidence="1">Cell inner membrane</location>
    </subcellularLocation>
</comment>
<dbReference type="InterPro" id="IPR004678">
    <property type="entry name" value="Cyt_c_oxidase_cbb3_su3"/>
</dbReference>
<evidence type="ECO:0000256" key="5">
    <source>
        <dbReference type="ARBA" id="ARBA00022475"/>
    </source>
</evidence>
<dbReference type="OrthoDB" id="9811281at2"/>
<feature type="domain" description="Cytochrome c" evidence="23">
    <location>
        <begin position="116"/>
        <end position="202"/>
    </location>
</feature>
<comment type="cofactor">
    <cofactor evidence="20">
        <name>heme c</name>
        <dbReference type="ChEBI" id="CHEBI:61717"/>
    </cofactor>
    <text evidence="20">Binds 2 heme C groups per subunit.</text>
</comment>
<keyword evidence="14 22" id="KW-1133">Transmembrane helix</keyword>
<dbReference type="GeneID" id="93196243"/>
<comment type="caution">
    <text evidence="25">The sequence shown here is derived from an EMBL/GenBank/DDBJ whole genome shotgun (WGS) entry which is preliminary data.</text>
</comment>
<evidence type="ECO:0000259" key="23">
    <source>
        <dbReference type="PROSITE" id="PS51007"/>
    </source>
</evidence>
<feature type="binding site" description="covalent" evidence="20">
    <location>
        <position position="226"/>
    </location>
    <ligand>
        <name>heme c</name>
        <dbReference type="ChEBI" id="CHEBI:61717"/>
        <label>2</label>
    </ligand>
</feature>
<gene>
    <name evidence="25" type="ORF">HPU229334_09660</name>
    <name evidence="24" type="ORF">HPU229336_04070</name>
</gene>
<evidence type="ECO:0000313" key="26">
    <source>
        <dbReference type="Proteomes" id="UP000037800"/>
    </source>
</evidence>
<dbReference type="UniPathway" id="UPA00705"/>
<keyword evidence="4" id="KW-0813">Transport</keyword>
<dbReference type="RefSeq" id="WP_054198359.1">
    <property type="nucleotide sequence ID" value="NZ_CAJFGW010000007.1"/>
</dbReference>
<evidence type="ECO:0000256" key="6">
    <source>
        <dbReference type="ARBA" id="ARBA00022519"/>
    </source>
</evidence>
<dbReference type="InterPro" id="IPR050597">
    <property type="entry name" value="Cytochrome_c_Oxidase_Subunit"/>
</dbReference>
<dbReference type="STRING" id="35818.HPU229336_04070"/>
<comment type="similarity">
    <text evidence="3">Belongs to the CcoP / FixP family.</text>
</comment>
<dbReference type="GO" id="GO:0020037">
    <property type="term" value="F:heme binding"/>
    <property type="evidence" value="ECO:0007669"/>
    <property type="project" value="InterPro"/>
</dbReference>
<dbReference type="PIRSF" id="PIRSF000006">
    <property type="entry name" value="Cbb3-Cox_fixP"/>
    <property type="match status" value="1"/>
</dbReference>
<keyword evidence="5" id="KW-1003">Cell membrane</keyword>
<keyword evidence="8" id="KW-0679">Respiratory chain</keyword>
<evidence type="ECO:0000256" key="3">
    <source>
        <dbReference type="ARBA" id="ARBA00006113"/>
    </source>
</evidence>
<keyword evidence="17" id="KW-0406">Ion transport</keyword>
<evidence type="ECO:0000256" key="11">
    <source>
        <dbReference type="ARBA" id="ARBA00022737"/>
    </source>
</evidence>
<feature type="binding site" description="covalent" evidence="20">
    <location>
        <position position="132"/>
    </location>
    <ligand>
        <name>heme c</name>
        <dbReference type="ChEBI" id="CHEBI:61717"/>
        <label>1</label>
    </ligand>
</feature>
<dbReference type="GO" id="GO:0046872">
    <property type="term" value="F:metal ion binding"/>
    <property type="evidence" value="ECO:0007669"/>
    <property type="project" value="UniProtKB-KW"/>
</dbReference>
<evidence type="ECO:0000256" key="21">
    <source>
        <dbReference type="PROSITE-ProRule" id="PRU00433"/>
    </source>
</evidence>
<evidence type="ECO:0000256" key="20">
    <source>
        <dbReference type="PIRSR" id="PIRSR000006-2"/>
    </source>
</evidence>
<evidence type="ECO:0000256" key="14">
    <source>
        <dbReference type="ARBA" id="ARBA00022989"/>
    </source>
</evidence>
<feature type="binding site" description="covalent" evidence="20">
    <location>
        <position position="129"/>
    </location>
    <ligand>
        <name>heme c</name>
        <dbReference type="ChEBI" id="CHEBI:61717"/>
        <label>1</label>
    </ligand>
</feature>
<keyword evidence="7 20" id="KW-0349">Heme</keyword>
<evidence type="ECO:0000313" key="24">
    <source>
        <dbReference type="EMBL" id="KPH50181.1"/>
    </source>
</evidence>
<dbReference type="EMBL" id="JNUR01000028">
    <property type="protein sequence ID" value="KPH50181.1"/>
    <property type="molecule type" value="Genomic_DNA"/>
</dbReference>
<dbReference type="GO" id="GO:0006119">
    <property type="term" value="P:oxidative phosphorylation"/>
    <property type="evidence" value="ECO:0007669"/>
    <property type="project" value="UniProtKB-UniPathway"/>
</dbReference>
<feature type="domain" description="Cytochrome c" evidence="23">
    <location>
        <begin position="212"/>
        <end position="292"/>
    </location>
</feature>
<dbReference type="InterPro" id="IPR038414">
    <property type="entry name" value="CcoP_N_sf"/>
</dbReference>
<evidence type="ECO:0000256" key="4">
    <source>
        <dbReference type="ARBA" id="ARBA00022448"/>
    </source>
</evidence>
<keyword evidence="15" id="KW-0560">Oxidoreductase</keyword>
<dbReference type="Gene3D" id="1.10.760.10">
    <property type="entry name" value="Cytochrome c-like domain"/>
    <property type="match status" value="2"/>
</dbReference>
<accession>A0A0N0LPY0</accession>
<keyword evidence="12" id="KW-0375">Hydrogen ion transport</keyword>
<evidence type="ECO:0000256" key="7">
    <source>
        <dbReference type="ARBA" id="ARBA00022617"/>
    </source>
</evidence>
<evidence type="ECO:0000256" key="13">
    <source>
        <dbReference type="ARBA" id="ARBA00022982"/>
    </source>
</evidence>
<feature type="transmembrane region" description="Helical" evidence="22">
    <location>
        <begin position="12"/>
        <end position="33"/>
    </location>
</feature>
<evidence type="ECO:0000256" key="9">
    <source>
        <dbReference type="ARBA" id="ARBA00022692"/>
    </source>
</evidence>
<dbReference type="InterPro" id="IPR036909">
    <property type="entry name" value="Cyt_c-like_dom_sf"/>
</dbReference>
<evidence type="ECO:0000256" key="19">
    <source>
        <dbReference type="ARBA" id="ARBA00029635"/>
    </source>
</evidence>
<protein>
    <recommendedName>
        <fullName evidence="19">Cytochrome c oxidase subunit III</fullName>
    </recommendedName>
</protein>
<keyword evidence="11" id="KW-0677">Repeat</keyword>
<dbReference type="PANTHER" id="PTHR33751:SF1">
    <property type="entry name" value="CBB3-TYPE CYTOCHROME C OXIDASE SUBUNIT FIXP"/>
    <property type="match status" value="1"/>
</dbReference>
<dbReference type="GO" id="GO:0005886">
    <property type="term" value="C:plasma membrane"/>
    <property type="evidence" value="ECO:0007669"/>
    <property type="project" value="UniProtKB-SubCell"/>
</dbReference>
<dbReference type="InterPro" id="IPR032858">
    <property type="entry name" value="CcoP_N"/>
</dbReference>
<keyword evidence="10 21" id="KW-0479">Metal-binding</keyword>
<evidence type="ECO:0000256" key="22">
    <source>
        <dbReference type="SAM" id="Phobius"/>
    </source>
</evidence>
<dbReference type="InterPro" id="IPR009056">
    <property type="entry name" value="Cyt_c-like_dom"/>
</dbReference>
<evidence type="ECO:0000256" key="16">
    <source>
        <dbReference type="ARBA" id="ARBA00023004"/>
    </source>
</evidence>
<proteinExistence type="inferred from homology"/>
<evidence type="ECO:0000313" key="27">
    <source>
        <dbReference type="Proteomes" id="UP000037997"/>
    </source>
</evidence>
<dbReference type="PROSITE" id="PS51007">
    <property type="entry name" value="CYTC"/>
    <property type="match status" value="2"/>
</dbReference>
<dbReference type="GO" id="GO:0016491">
    <property type="term" value="F:oxidoreductase activity"/>
    <property type="evidence" value="ECO:0007669"/>
    <property type="project" value="UniProtKB-KW"/>
</dbReference>
<dbReference type="PANTHER" id="PTHR33751">
    <property type="entry name" value="CBB3-TYPE CYTOCHROME C OXIDASE SUBUNIT FIXP"/>
    <property type="match status" value="1"/>
</dbReference>
<dbReference type="PATRIC" id="fig|35818.10.peg.835"/>
<evidence type="ECO:0000313" key="25">
    <source>
        <dbReference type="EMBL" id="KPH55201.1"/>
    </source>
</evidence>
<evidence type="ECO:0000256" key="18">
    <source>
        <dbReference type="ARBA" id="ARBA00023136"/>
    </source>
</evidence>
<evidence type="ECO:0000256" key="10">
    <source>
        <dbReference type="ARBA" id="ARBA00022723"/>
    </source>
</evidence>
<sequence>MEWFNLGDSINQLGLLGAVAILVLTIFVAGGYIKKMKNSKAEGDLSSEDWDGIKEFKNDIPIGWGVTYLVLIIWGLWYWFVGYPLNSYSQIGEYNEEVKAYNAKFEAKWQNIDEATLVKMGQNLFLVQCSQCHGITTEGMNGTAANLAEWGREEGIITVIDQGSKGLGYMLGDMLPIEEVAPGVLSTEEDKKAVAAYVMAEISEVKKTKYPDLVEKGKKLYEAATCNACHGEDGKGMGGMAPDLSKYGTPSFVAEVLEKGKKGHIGIMPSFKNQMFTDIQKEALGHFIYSDKN</sequence>
<evidence type="ECO:0000256" key="8">
    <source>
        <dbReference type="ARBA" id="ARBA00022660"/>
    </source>
</evidence>